<evidence type="ECO:0000256" key="6">
    <source>
        <dbReference type="RuleBase" id="RU363076"/>
    </source>
</evidence>
<keyword evidence="4 6" id="KW-1133">Transmembrane helix</keyword>
<reference evidence="7" key="1">
    <citation type="journal article" date="2021" name="PeerJ">
        <title>Extensive microbial diversity within the chicken gut microbiome revealed by metagenomics and culture.</title>
        <authorList>
            <person name="Gilroy R."/>
            <person name="Ravi A."/>
            <person name="Getino M."/>
            <person name="Pursley I."/>
            <person name="Horton D.L."/>
            <person name="Alikhan N.F."/>
            <person name="Baker D."/>
            <person name="Gharbi K."/>
            <person name="Hall N."/>
            <person name="Watson M."/>
            <person name="Adriaenssens E.M."/>
            <person name="Foster-Nyarko E."/>
            <person name="Jarju S."/>
            <person name="Secka A."/>
            <person name="Antonio M."/>
            <person name="Oren A."/>
            <person name="Chaudhuri R.R."/>
            <person name="La Ragione R."/>
            <person name="Hildebrand F."/>
            <person name="Pallen M.J."/>
        </authorList>
    </citation>
    <scope>NUCLEOTIDE SEQUENCE</scope>
    <source>
        <strain evidence="7">ChiHejej3B27-3195</strain>
    </source>
</reference>
<evidence type="ECO:0000313" key="8">
    <source>
        <dbReference type="Proteomes" id="UP000824151"/>
    </source>
</evidence>
<comment type="similarity">
    <text evidence="2 6">Belongs to the SURF1 family.</text>
</comment>
<comment type="caution">
    <text evidence="6">Lacks conserved residue(s) required for the propagation of feature annotation.</text>
</comment>
<dbReference type="PANTHER" id="PTHR23427:SF2">
    <property type="entry name" value="SURFEIT LOCUS PROTEIN 1"/>
    <property type="match status" value="1"/>
</dbReference>
<keyword evidence="6" id="KW-1003">Cell membrane</keyword>
<keyword evidence="3 6" id="KW-0812">Transmembrane</keyword>
<dbReference type="PROSITE" id="PS51257">
    <property type="entry name" value="PROKAR_LIPOPROTEIN"/>
    <property type="match status" value="1"/>
</dbReference>
<organism evidence="7 8">
    <name type="scientific">Candidatus Nesterenkonia stercoripullorum</name>
    <dbReference type="NCBI Taxonomy" id="2838701"/>
    <lineage>
        <taxon>Bacteria</taxon>
        <taxon>Bacillati</taxon>
        <taxon>Actinomycetota</taxon>
        <taxon>Actinomycetes</taxon>
        <taxon>Micrococcales</taxon>
        <taxon>Micrococcaceae</taxon>
        <taxon>Nesterenkonia</taxon>
    </lineage>
</organism>
<protein>
    <recommendedName>
        <fullName evidence="6">SURF1-like protein</fullName>
    </recommendedName>
</protein>
<evidence type="ECO:0000256" key="1">
    <source>
        <dbReference type="ARBA" id="ARBA00004370"/>
    </source>
</evidence>
<dbReference type="Pfam" id="PF02104">
    <property type="entry name" value="SURF1"/>
    <property type="match status" value="1"/>
</dbReference>
<dbReference type="InterPro" id="IPR045214">
    <property type="entry name" value="Surf1/Surf4"/>
</dbReference>
<evidence type="ECO:0000256" key="5">
    <source>
        <dbReference type="ARBA" id="ARBA00023136"/>
    </source>
</evidence>
<comment type="subcellular location">
    <subcellularLocation>
        <location evidence="6">Cell membrane</location>
        <topology evidence="6">Multi-pass membrane protein</topology>
    </subcellularLocation>
    <subcellularLocation>
        <location evidence="1">Membrane</location>
    </subcellularLocation>
</comment>
<evidence type="ECO:0000256" key="2">
    <source>
        <dbReference type="ARBA" id="ARBA00007165"/>
    </source>
</evidence>
<name>A0A9D1UU18_9MICC</name>
<dbReference type="Proteomes" id="UP000824151">
    <property type="component" value="Unassembled WGS sequence"/>
</dbReference>
<dbReference type="PANTHER" id="PTHR23427">
    <property type="entry name" value="SURFEIT LOCUS PROTEIN"/>
    <property type="match status" value="1"/>
</dbReference>
<keyword evidence="5 6" id="KW-0472">Membrane</keyword>
<dbReference type="InterPro" id="IPR002994">
    <property type="entry name" value="Surf1/Shy1"/>
</dbReference>
<feature type="transmembrane region" description="Helical" evidence="6">
    <location>
        <begin position="12"/>
        <end position="32"/>
    </location>
</feature>
<sequence length="300" mass="33719">MKRYAFLLSGTWLGWLALCVAFAVACVFLGHWQLDRREQAMQEINRVVANYDEPALDYSQARDLFDAPSDDDEWRVVQVEGQYRPDDTVLVRNRAHQGSIGYEVLVPFEESQTGDVLIVDRGWLPTASDDGSRPAHLPDPPSGEVELEVRIKPSEAAIDRDAPDGQVASIDLAAIEDDLGYPIVDGAYALMGEESPEPDVQPSQLSRPALDEGPHLSYSLQWYAFGLLSFVGWGYAARLHVRSLEADASLGLEEDARHSAHGTSRQERLREIRRRDRLRTGKLTDEDYEDAWVERHSSSR</sequence>
<reference evidence="7" key="2">
    <citation type="submission" date="2021-04" db="EMBL/GenBank/DDBJ databases">
        <authorList>
            <person name="Gilroy R."/>
        </authorList>
    </citation>
    <scope>NUCLEOTIDE SEQUENCE</scope>
    <source>
        <strain evidence="7">ChiHejej3B27-3195</strain>
    </source>
</reference>
<proteinExistence type="inferred from homology"/>
<gene>
    <name evidence="7" type="ORF">H9871_09900</name>
</gene>
<evidence type="ECO:0000256" key="3">
    <source>
        <dbReference type="ARBA" id="ARBA00022692"/>
    </source>
</evidence>
<dbReference type="GO" id="GO:0005886">
    <property type="term" value="C:plasma membrane"/>
    <property type="evidence" value="ECO:0007669"/>
    <property type="project" value="UniProtKB-SubCell"/>
</dbReference>
<evidence type="ECO:0000256" key="4">
    <source>
        <dbReference type="ARBA" id="ARBA00022989"/>
    </source>
</evidence>
<comment type="caution">
    <text evidence="7">The sequence shown here is derived from an EMBL/GenBank/DDBJ whole genome shotgun (WGS) entry which is preliminary data.</text>
</comment>
<dbReference type="CDD" id="cd06662">
    <property type="entry name" value="SURF1"/>
    <property type="match status" value="1"/>
</dbReference>
<dbReference type="AlphaFoldDB" id="A0A9D1UU18"/>
<accession>A0A9D1UU18</accession>
<dbReference type="EMBL" id="DXGD01000364">
    <property type="protein sequence ID" value="HIX00442.1"/>
    <property type="molecule type" value="Genomic_DNA"/>
</dbReference>
<dbReference type="PROSITE" id="PS50895">
    <property type="entry name" value="SURF1"/>
    <property type="match status" value="1"/>
</dbReference>
<evidence type="ECO:0000313" key="7">
    <source>
        <dbReference type="EMBL" id="HIX00442.1"/>
    </source>
</evidence>